<dbReference type="Gene3D" id="3.40.50.150">
    <property type="entry name" value="Vaccinia Virus protein VP39"/>
    <property type="match status" value="1"/>
</dbReference>
<keyword evidence="6 7" id="KW-0819">tRNA processing</keyword>
<comment type="catalytic activity">
    <reaction evidence="1 7">
        <text>guanosine(46) in tRNA + S-adenosyl-L-methionine = N(7)-methylguanosine(46) in tRNA + S-adenosyl-L-homocysteine</text>
        <dbReference type="Rhea" id="RHEA:42708"/>
        <dbReference type="Rhea" id="RHEA-COMP:10188"/>
        <dbReference type="Rhea" id="RHEA-COMP:10189"/>
        <dbReference type="ChEBI" id="CHEBI:57856"/>
        <dbReference type="ChEBI" id="CHEBI:59789"/>
        <dbReference type="ChEBI" id="CHEBI:74269"/>
        <dbReference type="ChEBI" id="CHEBI:74480"/>
        <dbReference type="EC" id="2.1.1.33"/>
    </reaction>
</comment>
<evidence type="ECO:0000256" key="4">
    <source>
        <dbReference type="ARBA" id="ARBA00022679"/>
    </source>
</evidence>
<keyword evidence="9" id="KW-1185">Reference proteome</keyword>
<organism evidence="8 9">
    <name type="scientific">Campylobacter hominis (strain ATCC BAA-381 / DSM 21671 / CCUG 45161 / LMG 19568 / NCTC 13146 / CH001A)</name>
    <dbReference type="NCBI Taxonomy" id="360107"/>
    <lineage>
        <taxon>Bacteria</taxon>
        <taxon>Pseudomonadati</taxon>
        <taxon>Campylobacterota</taxon>
        <taxon>Epsilonproteobacteria</taxon>
        <taxon>Campylobacterales</taxon>
        <taxon>Campylobacteraceae</taxon>
        <taxon>Campylobacter</taxon>
    </lineage>
</organism>
<evidence type="ECO:0000256" key="7">
    <source>
        <dbReference type="HAMAP-Rule" id="MF_01057"/>
    </source>
</evidence>
<keyword evidence="4 7" id="KW-0808">Transferase</keyword>
<feature type="binding site" evidence="7">
    <location>
        <position position="236"/>
    </location>
    <ligand>
        <name>substrate</name>
    </ligand>
</feature>
<dbReference type="eggNOG" id="COG0220">
    <property type="taxonomic scope" value="Bacteria"/>
</dbReference>
<dbReference type="EC" id="2.1.1.33" evidence="7"/>
<proteinExistence type="inferred from homology"/>
<dbReference type="CDD" id="cd02440">
    <property type="entry name" value="AdoMet_MTases"/>
    <property type="match status" value="1"/>
</dbReference>
<dbReference type="SUPFAM" id="SSF53335">
    <property type="entry name" value="S-adenosyl-L-methionine-dependent methyltransferases"/>
    <property type="match status" value="1"/>
</dbReference>
<dbReference type="EMBL" id="CP000776">
    <property type="protein sequence ID" value="ABS51852.1"/>
    <property type="molecule type" value="Genomic_DNA"/>
</dbReference>
<reference evidence="9" key="1">
    <citation type="submission" date="2007-07" db="EMBL/GenBank/DDBJ databases">
        <title>Complete genome sequence of Campylobacter hominis ATCC BAA-381, a commensal isolated from the human gastrointestinal tract.</title>
        <authorList>
            <person name="Fouts D.E."/>
            <person name="Mongodin E.F."/>
            <person name="Puiu D."/>
            <person name="Sebastian Y."/>
            <person name="Miller W.G."/>
            <person name="Mandrell R.E."/>
            <person name="Nelson K.E."/>
        </authorList>
    </citation>
    <scope>NUCLEOTIDE SEQUENCE [LARGE SCALE GENOMIC DNA]</scope>
    <source>
        <strain evidence="9">ATCC BAA-381 / LMG 19568 / NCTC 13146 / CH001A</strain>
    </source>
</reference>
<evidence type="ECO:0000256" key="3">
    <source>
        <dbReference type="ARBA" id="ARBA00022603"/>
    </source>
</evidence>
<comment type="similarity">
    <text evidence="7">Belongs to the class I-like SAM-binding methyltransferase superfamily. TrmB family.</text>
</comment>
<dbReference type="RefSeq" id="WP_012109139.1">
    <property type="nucleotide sequence ID" value="NC_009714.1"/>
</dbReference>
<dbReference type="InterPro" id="IPR029063">
    <property type="entry name" value="SAM-dependent_MTases_sf"/>
</dbReference>
<dbReference type="OrthoDB" id="9802090at2"/>
<feature type="binding site" evidence="7">
    <location>
        <position position="128"/>
    </location>
    <ligand>
        <name>S-adenosyl-L-methionine</name>
        <dbReference type="ChEBI" id="CHEBI:59789"/>
    </ligand>
</feature>
<dbReference type="PROSITE" id="PS51625">
    <property type="entry name" value="SAM_MT_TRMB"/>
    <property type="match status" value="1"/>
</dbReference>
<dbReference type="NCBIfam" id="TIGR00091">
    <property type="entry name" value="tRNA (guanosine(46)-N7)-methyltransferase TrmB"/>
    <property type="match status" value="1"/>
</dbReference>
<comment type="caution">
    <text evidence="7">Lacks conserved residue(s) required for the propagation of feature annotation.</text>
</comment>
<dbReference type="HOGENOM" id="CLU_041532_0_0_7"/>
<dbReference type="GO" id="GO:0043527">
    <property type="term" value="C:tRNA methyltransferase complex"/>
    <property type="evidence" value="ECO:0007669"/>
    <property type="project" value="TreeGrafter"/>
</dbReference>
<feature type="binding site" evidence="7">
    <location>
        <position position="153"/>
    </location>
    <ligand>
        <name>S-adenosyl-L-methionine</name>
        <dbReference type="ChEBI" id="CHEBI:59789"/>
    </ligand>
</feature>
<accession>A7I2U7</accession>
<keyword evidence="5 7" id="KW-0949">S-adenosyl-L-methionine</keyword>
<evidence type="ECO:0000256" key="1">
    <source>
        <dbReference type="ARBA" id="ARBA00000142"/>
    </source>
</evidence>
<dbReference type="PANTHER" id="PTHR23417:SF14">
    <property type="entry name" value="PENTACOTRIPEPTIDE-REPEAT REGION OF PRORP DOMAIN-CONTAINING PROTEIN"/>
    <property type="match status" value="1"/>
</dbReference>
<name>A7I2U7_CAMHC</name>
<dbReference type="STRING" id="360107.CHAB381_1287"/>
<dbReference type="HAMAP" id="MF_01057">
    <property type="entry name" value="tRNA_methyltr_TrmB"/>
    <property type="match status" value="1"/>
</dbReference>
<dbReference type="InterPro" id="IPR003358">
    <property type="entry name" value="tRNA_(Gua-N-7)_MeTrfase_Trmb"/>
</dbReference>
<dbReference type="GO" id="GO:0008176">
    <property type="term" value="F:tRNA (guanine(46)-N7)-methyltransferase activity"/>
    <property type="evidence" value="ECO:0007669"/>
    <property type="project" value="UniProtKB-UniRule"/>
</dbReference>
<comment type="pathway">
    <text evidence="7">tRNA modification; N(7)-methylguanine-tRNA biosynthesis.</text>
</comment>
<comment type="function">
    <text evidence="2 7">Catalyzes the formation of N(7)-methylguanine at position 46 (m7G46) in tRNA.</text>
</comment>
<evidence type="ECO:0000313" key="8">
    <source>
        <dbReference type="EMBL" id="ABS51852.1"/>
    </source>
</evidence>
<evidence type="ECO:0000256" key="2">
    <source>
        <dbReference type="ARBA" id="ARBA00003015"/>
    </source>
</evidence>
<protein>
    <recommendedName>
        <fullName evidence="7">tRNA (guanine-N(7)-)-methyltransferase</fullName>
        <ecNumber evidence="7">2.1.1.33</ecNumber>
    </recommendedName>
    <alternativeName>
        <fullName evidence="7">tRNA (guanine(46)-N(7))-methyltransferase</fullName>
    </alternativeName>
    <alternativeName>
        <fullName evidence="7">tRNA(m7G46)-methyltransferase</fullName>
    </alternativeName>
</protein>
<dbReference type="KEGG" id="cha:CHAB381_1287"/>
<dbReference type="AlphaFoldDB" id="A7I2U7"/>
<feature type="binding site" evidence="7">
    <location>
        <position position="180"/>
    </location>
    <ligand>
        <name>S-adenosyl-L-methionine</name>
        <dbReference type="ChEBI" id="CHEBI:59789"/>
    </ligand>
</feature>
<keyword evidence="3 7" id="KW-0489">Methyltransferase</keyword>
<dbReference type="PANTHER" id="PTHR23417">
    <property type="entry name" value="3-DEOXY-D-MANNO-OCTULOSONIC-ACID TRANSFERASE/TRNA GUANINE-N 7 - -METHYLTRANSFERASE"/>
    <property type="match status" value="1"/>
</dbReference>
<evidence type="ECO:0000313" key="9">
    <source>
        <dbReference type="Proteomes" id="UP000002407"/>
    </source>
</evidence>
<dbReference type="InterPro" id="IPR055361">
    <property type="entry name" value="tRNA_methyltr_TrmB_bact"/>
</dbReference>
<dbReference type="UniPathway" id="UPA00989"/>
<dbReference type="Pfam" id="PF02390">
    <property type="entry name" value="Methyltransf_4"/>
    <property type="match status" value="1"/>
</dbReference>
<dbReference type="Proteomes" id="UP000002407">
    <property type="component" value="Chromosome"/>
</dbReference>
<evidence type="ECO:0000256" key="5">
    <source>
        <dbReference type="ARBA" id="ARBA00022691"/>
    </source>
</evidence>
<dbReference type="NCBIfam" id="NF010719">
    <property type="entry name" value="PRK14121.1"/>
    <property type="match status" value="1"/>
</dbReference>
<sequence length="391" mass="45121">MPNFIALKVRDMALPFKKGDIEFIEILNGRNVKMLLTRSFESIFFIIIKKSGDKFIIKGDKTTRPAKVAHLQKALEVFRDNFCNDIITQAFAFNPNSLIDAHSPIVGENEILEKISFANKSGIEILIEIGFGSGRHLLLEAENNKNALAIGIEVYKPATEQVAKLAVKRNLKNLFVLNSDARILFGLINSNSINKIFLHFPVPWDDAPHRRVVSGDFANECERILKKGGIFELRTDSKDYADFSKEIFEKLNGEIKTYKNRELAVISKYEDRWKKQNKDIYEVIFQNHKISAQNDEISDFCFENFNPLKISQNFKNETIKGDDFFAHFMEIFTSENVVYLKISLGAFDKPEICFVKISNEKTGYFLKFPLKTKQNFKAHKQINERLKIWLK</sequence>
<evidence type="ECO:0000256" key="6">
    <source>
        <dbReference type="ARBA" id="ARBA00022694"/>
    </source>
</evidence>
<gene>
    <name evidence="7" type="primary">trmB</name>
    <name evidence="8" type="ordered locus">CHAB381_1287</name>
</gene>